<keyword evidence="5" id="KW-1015">Disulfide bond</keyword>
<dbReference type="OrthoDB" id="5985519at2759"/>
<sequence>MLYMCPCFLEPPFISDYEELEVQLLAGVNATLECDARGSPKPNISWSFKNTNWIAKNYSLVSTNVSTQSEGTYRCEARNKAGIAHLVYRVKVVFGAKINDIVVYQDGVGTNVVKNLELVQSKNTRLACRASGNPKPTIQWIRHGNTVSENTDGINYADLILNDISVSHAGPYSCIASNEGGIAERIIKVNILEPPRIFQTLFHNANTTQNVLELEVISGQAFYMHCHPYGNPLPEVYWFKDGLPLKLYDDTMGSKEYGEVIVSKSAKHEQSGNYTCVARNKVGETSVVYLVDVLVPPPLQKDNIKQANALQGTMLNLTCPAEGRPTPFVMWVKHPYTEIGESERIHLLNDNYTLIIPDSDVSDSGKYSCIMSNKVGTTELVYDVTIEKPPSIAGNIGNDTAEDHVVPLRRSIVLKCEVDGHPQPKITWFKDIQQLSNSLPNIQRVLGNSLIGLWSVNVGDAGQYICVAENGVGTAHRRYNIAVQVPGKWSTWSAWSYCNATCGAGYQQRTRLCQYIGDNNQVIDKNSQPEKLILDESACKGQSKDRRKCNMPPCE</sequence>
<feature type="domain" description="Ig-like" evidence="10">
    <location>
        <begin position="195"/>
        <end position="288"/>
    </location>
</feature>
<dbReference type="Pfam" id="PF00090">
    <property type="entry name" value="TSP_1"/>
    <property type="match status" value="1"/>
</dbReference>
<dbReference type="InterPro" id="IPR007110">
    <property type="entry name" value="Ig-like_dom"/>
</dbReference>
<evidence type="ECO:0000256" key="7">
    <source>
        <dbReference type="ARBA" id="ARBA00023319"/>
    </source>
</evidence>
<evidence type="ECO:0000313" key="12">
    <source>
        <dbReference type="Proteomes" id="UP000838756"/>
    </source>
</evidence>
<proteinExistence type="inferred from homology"/>
<keyword evidence="12" id="KW-1185">Reference proteome</keyword>
<dbReference type="PANTHER" id="PTHR12231:SF253">
    <property type="entry name" value="DPR-INTERACTING PROTEIN ETA, ISOFORM B-RELATED"/>
    <property type="match status" value="1"/>
</dbReference>
<dbReference type="FunFam" id="2.60.40.10:FF:000032">
    <property type="entry name" value="palladin isoform X1"/>
    <property type="match status" value="2"/>
</dbReference>
<dbReference type="InterPro" id="IPR036383">
    <property type="entry name" value="TSP1_rpt_sf"/>
</dbReference>
<dbReference type="PROSITE" id="PS50835">
    <property type="entry name" value="IG_LIKE"/>
    <property type="match status" value="5"/>
</dbReference>
<protein>
    <recommendedName>
        <fullName evidence="9">Hemolin</fullName>
    </recommendedName>
</protein>
<dbReference type="Proteomes" id="UP000838756">
    <property type="component" value="Unassembled WGS sequence"/>
</dbReference>
<dbReference type="SUPFAM" id="SSF48726">
    <property type="entry name" value="Immunoglobulin"/>
    <property type="match status" value="5"/>
</dbReference>
<keyword evidence="2" id="KW-0964">Secreted</keyword>
<dbReference type="SMART" id="SM00408">
    <property type="entry name" value="IGc2"/>
    <property type="match status" value="5"/>
</dbReference>
<dbReference type="PROSITE" id="PS50092">
    <property type="entry name" value="TSP1"/>
    <property type="match status" value="1"/>
</dbReference>
<dbReference type="Pfam" id="PF07679">
    <property type="entry name" value="I-set"/>
    <property type="match status" value="3"/>
</dbReference>
<feature type="non-terminal residue" evidence="11">
    <location>
        <position position="1"/>
    </location>
</feature>
<dbReference type="Pfam" id="PF13927">
    <property type="entry name" value="Ig_3"/>
    <property type="match status" value="2"/>
</dbReference>
<reference evidence="11" key="1">
    <citation type="submission" date="2022-03" db="EMBL/GenBank/DDBJ databases">
        <authorList>
            <person name="Lindestad O."/>
        </authorList>
    </citation>
    <scope>NUCLEOTIDE SEQUENCE</scope>
</reference>
<evidence type="ECO:0000256" key="2">
    <source>
        <dbReference type="ARBA" id="ARBA00022525"/>
    </source>
</evidence>
<evidence type="ECO:0000256" key="8">
    <source>
        <dbReference type="ARBA" id="ARBA00061228"/>
    </source>
</evidence>
<evidence type="ECO:0000259" key="10">
    <source>
        <dbReference type="PROSITE" id="PS50835"/>
    </source>
</evidence>
<evidence type="ECO:0000313" key="11">
    <source>
        <dbReference type="EMBL" id="CAH2217160.1"/>
    </source>
</evidence>
<feature type="domain" description="Ig-like" evidence="10">
    <location>
        <begin position="99"/>
        <end position="190"/>
    </location>
</feature>
<keyword evidence="3" id="KW-0732">Signal</keyword>
<dbReference type="InterPro" id="IPR051170">
    <property type="entry name" value="Neural/epithelial_adhesion"/>
</dbReference>
<dbReference type="AlphaFoldDB" id="A0A8S4QVG5"/>
<dbReference type="CDD" id="cd00096">
    <property type="entry name" value="Ig"/>
    <property type="match status" value="1"/>
</dbReference>
<keyword evidence="6" id="KW-0325">Glycoprotein</keyword>
<dbReference type="InterPro" id="IPR013783">
    <property type="entry name" value="Ig-like_fold"/>
</dbReference>
<evidence type="ECO:0000256" key="4">
    <source>
        <dbReference type="ARBA" id="ARBA00022737"/>
    </source>
</evidence>
<name>A0A8S4QVG5_9NEOP</name>
<evidence type="ECO:0000256" key="9">
    <source>
        <dbReference type="ARBA" id="ARBA00068688"/>
    </source>
</evidence>
<accession>A0A8S4QVG5</accession>
<feature type="domain" description="Ig-like" evidence="10">
    <location>
        <begin position="297"/>
        <end position="387"/>
    </location>
</feature>
<dbReference type="InterPro" id="IPR036179">
    <property type="entry name" value="Ig-like_dom_sf"/>
</dbReference>
<comment type="subcellular location">
    <subcellularLocation>
        <location evidence="1">Secreted</location>
    </subcellularLocation>
</comment>
<dbReference type="GO" id="GO:0005576">
    <property type="term" value="C:extracellular region"/>
    <property type="evidence" value="ECO:0007669"/>
    <property type="project" value="UniProtKB-SubCell"/>
</dbReference>
<dbReference type="EMBL" id="CAKXAJ010017786">
    <property type="protein sequence ID" value="CAH2217160.1"/>
    <property type="molecule type" value="Genomic_DNA"/>
</dbReference>
<comment type="caution">
    <text evidence="11">The sequence shown here is derived from an EMBL/GenBank/DDBJ whole genome shotgun (WGS) entry which is preliminary data.</text>
</comment>
<dbReference type="InterPro" id="IPR003598">
    <property type="entry name" value="Ig_sub2"/>
</dbReference>
<comment type="similarity">
    <text evidence="8">Belongs to the hemolin family.</text>
</comment>
<dbReference type="InterPro" id="IPR013098">
    <property type="entry name" value="Ig_I-set"/>
</dbReference>
<dbReference type="InterPro" id="IPR000884">
    <property type="entry name" value="TSP1_rpt"/>
</dbReference>
<dbReference type="SMART" id="SM00209">
    <property type="entry name" value="TSP1"/>
    <property type="match status" value="1"/>
</dbReference>
<evidence type="ECO:0000256" key="6">
    <source>
        <dbReference type="ARBA" id="ARBA00023180"/>
    </source>
</evidence>
<feature type="domain" description="Ig-like" evidence="10">
    <location>
        <begin position="12"/>
        <end position="93"/>
    </location>
</feature>
<dbReference type="Gene3D" id="2.20.100.10">
    <property type="entry name" value="Thrombospondin type-1 (TSP1) repeat"/>
    <property type="match status" value="1"/>
</dbReference>
<evidence type="ECO:0000256" key="1">
    <source>
        <dbReference type="ARBA" id="ARBA00004613"/>
    </source>
</evidence>
<gene>
    <name evidence="11" type="primary">jg26727</name>
    <name evidence="11" type="ORF">PAEG_LOCUS5078</name>
</gene>
<organism evidence="11 12">
    <name type="scientific">Pararge aegeria aegeria</name>
    <dbReference type="NCBI Taxonomy" id="348720"/>
    <lineage>
        <taxon>Eukaryota</taxon>
        <taxon>Metazoa</taxon>
        <taxon>Ecdysozoa</taxon>
        <taxon>Arthropoda</taxon>
        <taxon>Hexapoda</taxon>
        <taxon>Insecta</taxon>
        <taxon>Pterygota</taxon>
        <taxon>Neoptera</taxon>
        <taxon>Endopterygota</taxon>
        <taxon>Lepidoptera</taxon>
        <taxon>Glossata</taxon>
        <taxon>Ditrysia</taxon>
        <taxon>Papilionoidea</taxon>
        <taxon>Nymphalidae</taxon>
        <taxon>Satyrinae</taxon>
        <taxon>Satyrini</taxon>
        <taxon>Parargina</taxon>
        <taxon>Pararge</taxon>
    </lineage>
</organism>
<dbReference type="PANTHER" id="PTHR12231">
    <property type="entry name" value="CTX-RELATED TYPE I TRANSMEMBRANE PROTEIN"/>
    <property type="match status" value="1"/>
</dbReference>
<dbReference type="SUPFAM" id="SSF82895">
    <property type="entry name" value="TSP-1 type 1 repeat"/>
    <property type="match status" value="1"/>
</dbReference>
<dbReference type="InterPro" id="IPR003599">
    <property type="entry name" value="Ig_sub"/>
</dbReference>
<dbReference type="Gene3D" id="2.60.40.10">
    <property type="entry name" value="Immunoglobulins"/>
    <property type="match status" value="5"/>
</dbReference>
<evidence type="ECO:0000256" key="3">
    <source>
        <dbReference type="ARBA" id="ARBA00022729"/>
    </source>
</evidence>
<dbReference type="SMART" id="SM00409">
    <property type="entry name" value="IG"/>
    <property type="match status" value="5"/>
</dbReference>
<evidence type="ECO:0000256" key="5">
    <source>
        <dbReference type="ARBA" id="ARBA00023157"/>
    </source>
</evidence>
<feature type="domain" description="Ig-like" evidence="10">
    <location>
        <begin position="390"/>
        <end position="482"/>
    </location>
</feature>
<keyword evidence="7" id="KW-0393">Immunoglobulin domain</keyword>
<keyword evidence="4" id="KW-0677">Repeat</keyword>